<dbReference type="GO" id="GO:0005737">
    <property type="term" value="C:cytoplasm"/>
    <property type="evidence" value="ECO:0007669"/>
    <property type="project" value="UniProtKB-SubCell"/>
</dbReference>
<evidence type="ECO:0000313" key="14">
    <source>
        <dbReference type="Proteomes" id="UP000273978"/>
    </source>
</evidence>
<dbReference type="NCBIfam" id="TIGR00329">
    <property type="entry name" value="gcp_kae1"/>
    <property type="match status" value="1"/>
</dbReference>
<feature type="binding site" evidence="9">
    <location>
        <position position="164"/>
    </location>
    <ligand>
        <name>substrate</name>
    </ligand>
</feature>
<keyword evidence="12" id="KW-0418">Kinase</keyword>
<feature type="binding site" evidence="9">
    <location>
        <position position="181"/>
    </location>
    <ligand>
        <name>substrate</name>
    </ligand>
</feature>
<dbReference type="PANTHER" id="PTHR11735:SF14">
    <property type="entry name" value="TRNA N6-ADENOSINE THREONYLCARBAMOYLTRANSFERASE"/>
    <property type="match status" value="1"/>
</dbReference>
<dbReference type="InterPro" id="IPR017861">
    <property type="entry name" value="KAE1/TsaD"/>
</dbReference>
<keyword evidence="12" id="KW-0723">Serine/threonine-protein kinase</keyword>
<evidence type="ECO:0000313" key="11">
    <source>
        <dbReference type="EMBL" id="PQV42515.1"/>
    </source>
</evidence>
<keyword evidence="2 9" id="KW-0963">Cytoplasm</keyword>
<evidence type="ECO:0000313" key="13">
    <source>
        <dbReference type="Proteomes" id="UP000251060"/>
    </source>
</evidence>
<dbReference type="GO" id="GO:0005506">
    <property type="term" value="F:iron ion binding"/>
    <property type="evidence" value="ECO:0007669"/>
    <property type="project" value="UniProtKB-UniRule"/>
</dbReference>
<comment type="similarity">
    <text evidence="9">Belongs to the KAE1 / TsaD family.</text>
</comment>
<feature type="binding site" evidence="9">
    <location>
        <position position="115"/>
    </location>
    <ligand>
        <name>Fe cation</name>
        <dbReference type="ChEBI" id="CHEBI:24875"/>
    </ligand>
</feature>
<reference evidence="11 13" key="1">
    <citation type="submission" date="2018-02" db="EMBL/GenBank/DDBJ databases">
        <title>Subsurface microbial communities from deep shales in Ohio and West Virginia, USA.</title>
        <authorList>
            <person name="Wrighton K."/>
        </authorList>
    </citation>
    <scope>NUCLEOTIDE SEQUENCE [LARGE SCALE GENOMIC DNA]</scope>
    <source>
        <strain evidence="11 13">DSM 10369</strain>
    </source>
</reference>
<feature type="binding site" evidence="9">
    <location>
        <position position="177"/>
    </location>
    <ligand>
        <name>substrate</name>
    </ligand>
</feature>
<name>A0A314ZN80_9EURY</name>
<dbReference type="PRINTS" id="PR00789">
    <property type="entry name" value="OSIALOPTASE"/>
</dbReference>
<dbReference type="NCBIfam" id="TIGR03722">
    <property type="entry name" value="arch_KAE1"/>
    <property type="match status" value="1"/>
</dbReference>
<dbReference type="SUPFAM" id="SSF53067">
    <property type="entry name" value="Actin-like ATPase domain"/>
    <property type="match status" value="1"/>
</dbReference>
<dbReference type="GO" id="GO:0004674">
    <property type="term" value="F:protein serine/threonine kinase activity"/>
    <property type="evidence" value="ECO:0007669"/>
    <property type="project" value="UniProtKB-KW"/>
</dbReference>
<keyword evidence="5 9" id="KW-0479">Metal-binding</keyword>
<dbReference type="PANTHER" id="PTHR11735">
    <property type="entry name" value="TRNA N6-ADENOSINE THREONYLCARBAMOYLTRANSFERASE"/>
    <property type="match status" value="1"/>
</dbReference>
<dbReference type="InterPro" id="IPR034680">
    <property type="entry name" value="Kae1_archaea_euk"/>
</dbReference>
<comment type="function">
    <text evidence="9">Required for the formation of a threonylcarbamoyl group on adenosine at position 37 (t(6)A37) in tRNAs that read codons beginning with adenine. Is a component of the KEOPS complex that is probably involved in the transfer of the threonylcarbamoyl moiety of threonylcarbamoyl-AMP (TC-AMP) to the N6 group of A37. Kae1 likely plays a direct catalytic role in this reaction, but requires other protein(s) of the complex to fulfill this activity.</text>
</comment>
<dbReference type="GO" id="GO:0000408">
    <property type="term" value="C:EKC/KEOPS complex"/>
    <property type="evidence" value="ECO:0007669"/>
    <property type="project" value="InterPro"/>
</dbReference>
<evidence type="ECO:0000256" key="2">
    <source>
        <dbReference type="ARBA" id="ARBA00022490"/>
    </source>
</evidence>
<evidence type="ECO:0000256" key="6">
    <source>
        <dbReference type="ARBA" id="ARBA00023004"/>
    </source>
</evidence>
<dbReference type="Gene3D" id="3.30.420.40">
    <property type="match status" value="2"/>
</dbReference>
<evidence type="ECO:0000256" key="8">
    <source>
        <dbReference type="ARBA" id="ARBA00048117"/>
    </source>
</evidence>
<evidence type="ECO:0000256" key="9">
    <source>
        <dbReference type="HAMAP-Rule" id="MF_01446"/>
    </source>
</evidence>
<dbReference type="Proteomes" id="UP000251060">
    <property type="component" value="Unassembled WGS sequence"/>
</dbReference>
<comment type="subunit">
    <text evidence="9">Monomer. Component of the KEOPS complex that consists of Kae1, Bud32, Cgi121 and Pcc1; the whole complex dimerizes.</text>
</comment>
<evidence type="ECO:0000259" key="10">
    <source>
        <dbReference type="Pfam" id="PF00814"/>
    </source>
</evidence>
<comment type="cofactor">
    <cofactor evidence="9">
        <name>Fe(2+)</name>
        <dbReference type="ChEBI" id="CHEBI:29033"/>
    </cofactor>
    <text evidence="9">Binds 1 Fe(2+) ion per subunit.</text>
</comment>
<protein>
    <recommendedName>
        <fullName evidence="9">tRNA N6-adenosine threonylcarbamoyltransferase</fullName>
        <ecNumber evidence="9">2.3.1.234</ecNumber>
    </recommendedName>
    <alternativeName>
        <fullName evidence="9">N6-L-threonylcarbamoyladenine synthase</fullName>
        <shortName evidence="9">t(6)A synthase</shortName>
    </alternativeName>
    <alternativeName>
        <fullName evidence="9">t(6)A37 threonylcarbamoyladenosine biosynthesis protein Kae1</fullName>
    </alternativeName>
    <alternativeName>
        <fullName evidence="9">tRNA threonylcarbamoyladenosine biosynthesis protein Kae1</fullName>
    </alternativeName>
</protein>
<organism evidence="11 13">
    <name type="scientific">Methanohalophilus euhalobius</name>
    <dbReference type="NCBI Taxonomy" id="51203"/>
    <lineage>
        <taxon>Archaea</taxon>
        <taxon>Methanobacteriati</taxon>
        <taxon>Methanobacteriota</taxon>
        <taxon>Stenosarchaea group</taxon>
        <taxon>Methanomicrobia</taxon>
        <taxon>Methanosarcinales</taxon>
        <taxon>Methanosarcinaceae</taxon>
        <taxon>Methanohalophilus</taxon>
    </lineage>
</organism>
<gene>
    <name evidence="9" type="primary">kae1</name>
    <name evidence="11" type="ORF">B0H22_106163</name>
    <name evidence="12" type="ORF">EDD83_07440</name>
</gene>
<accession>A0A314ZN80</accession>
<evidence type="ECO:0000256" key="3">
    <source>
        <dbReference type="ARBA" id="ARBA00022679"/>
    </source>
</evidence>
<evidence type="ECO:0000256" key="5">
    <source>
        <dbReference type="ARBA" id="ARBA00022723"/>
    </source>
</evidence>
<reference evidence="12 14" key="2">
    <citation type="submission" date="2018-10" db="EMBL/GenBank/DDBJ databases">
        <title>Cultivation of a novel Methanohalophilus strain from Kebrit Deep of the Red Sea and a genomic comparison of members of the genus Methanohalophilus.</title>
        <authorList>
            <person name="Guan Y."/>
            <person name="Ngugi D.K."/>
            <person name="Stingl U."/>
        </authorList>
    </citation>
    <scope>NUCLEOTIDE SEQUENCE [LARGE SCALE GENOMIC DNA]</scope>
    <source>
        <strain evidence="12 14">DSM 10369</strain>
    </source>
</reference>
<evidence type="ECO:0000256" key="1">
    <source>
        <dbReference type="ARBA" id="ARBA00004496"/>
    </source>
</evidence>
<dbReference type="AlphaFoldDB" id="A0A314ZN80"/>
<dbReference type="Pfam" id="PF00814">
    <property type="entry name" value="TsaD"/>
    <property type="match status" value="1"/>
</dbReference>
<feature type="binding site" evidence="9">
    <location>
        <position position="111"/>
    </location>
    <ligand>
        <name>Fe cation</name>
        <dbReference type="ChEBI" id="CHEBI:24875"/>
    </ligand>
</feature>
<comment type="catalytic activity">
    <reaction evidence="8 9">
        <text>L-threonylcarbamoyladenylate + adenosine(37) in tRNA = N(6)-L-threonylcarbamoyladenosine(37) in tRNA + AMP + H(+)</text>
        <dbReference type="Rhea" id="RHEA:37059"/>
        <dbReference type="Rhea" id="RHEA-COMP:10162"/>
        <dbReference type="Rhea" id="RHEA-COMP:10163"/>
        <dbReference type="ChEBI" id="CHEBI:15378"/>
        <dbReference type="ChEBI" id="CHEBI:73682"/>
        <dbReference type="ChEBI" id="CHEBI:74411"/>
        <dbReference type="ChEBI" id="CHEBI:74418"/>
        <dbReference type="ChEBI" id="CHEBI:456215"/>
        <dbReference type="EC" id="2.3.1.234"/>
    </reaction>
</comment>
<dbReference type="EMBL" id="RJJF01000017">
    <property type="protein sequence ID" value="RNI08260.1"/>
    <property type="molecule type" value="Genomic_DNA"/>
</dbReference>
<dbReference type="HAMAP" id="MF_01446">
    <property type="entry name" value="Kae1"/>
    <property type="match status" value="1"/>
</dbReference>
<dbReference type="InterPro" id="IPR043129">
    <property type="entry name" value="ATPase_NBD"/>
</dbReference>
<sequence length="330" mass="35907">MTLVLGIEGTAWNLSAAVVNEDEVVCEVTHTYKPATGGIHPREAAQHHARFASWVMSNLFDELADKSISPNDIDAISFSQGPGLGACLRTVATAARALSLSLEIPLVGVNHCVAHVEIGRWKTPAKDPVVLYASGANTQVLAYRRGKYRVFGETLDIGVGNALDKFARSAGLSHPGGPQIERYAKDSVNYVNLPYVVKGMDFSFSGLSTAATDALQKHTLEDVCYSLQENAFAMLVEVTERALAHTGKTEVLLGGGVGANMRLREMLDIMCDDRGASFYVPEKRFMGDNGAMIAWLGLLMYKAGNTIWVEDSHVNPNYRPDMVDVTWLKE</sequence>
<dbReference type="Proteomes" id="UP000273978">
    <property type="component" value="Unassembled WGS sequence"/>
</dbReference>
<dbReference type="EMBL" id="PVBU01000006">
    <property type="protein sequence ID" value="PQV42515.1"/>
    <property type="molecule type" value="Genomic_DNA"/>
</dbReference>
<feature type="domain" description="Gcp-like" evidence="10">
    <location>
        <begin position="24"/>
        <end position="295"/>
    </location>
</feature>
<keyword evidence="3 9" id="KW-0808">Transferase</keyword>
<dbReference type="FunFam" id="3.30.420.40:FF:000038">
    <property type="entry name" value="Probable tRNA N6-adenosine threonylcarbamoyltransferase"/>
    <property type="match status" value="1"/>
</dbReference>
<feature type="binding site" evidence="9">
    <location>
        <position position="288"/>
    </location>
    <ligand>
        <name>Fe cation</name>
        <dbReference type="ChEBI" id="CHEBI:24875"/>
    </ligand>
</feature>
<feature type="binding site" evidence="9">
    <location>
        <position position="132"/>
    </location>
    <ligand>
        <name>Fe cation</name>
        <dbReference type="ChEBI" id="CHEBI:24875"/>
    </ligand>
</feature>
<feature type="binding site" evidence="9">
    <location>
        <position position="260"/>
    </location>
    <ligand>
        <name>substrate</name>
    </ligand>
</feature>
<comment type="caution">
    <text evidence="11">The sequence shown here is derived from an EMBL/GenBank/DDBJ whole genome shotgun (WGS) entry which is preliminary data.</text>
</comment>
<feature type="binding site" evidence="9">
    <location>
        <begin position="132"/>
        <end position="136"/>
    </location>
    <ligand>
        <name>substrate</name>
    </ligand>
</feature>
<keyword evidence="4 9" id="KW-0819">tRNA processing</keyword>
<dbReference type="GO" id="GO:0061711">
    <property type="term" value="F:tRNA N(6)-L-threonylcarbamoyladenine synthase activity"/>
    <property type="evidence" value="ECO:0007669"/>
    <property type="project" value="UniProtKB-EC"/>
</dbReference>
<dbReference type="EC" id="2.3.1.234" evidence="9"/>
<evidence type="ECO:0000256" key="7">
    <source>
        <dbReference type="ARBA" id="ARBA00023315"/>
    </source>
</evidence>
<keyword evidence="6 9" id="KW-0408">Iron</keyword>
<dbReference type="CDD" id="cd24131">
    <property type="entry name" value="ASKHA_NBD_Kae1_arch_bac"/>
    <property type="match status" value="1"/>
</dbReference>
<comment type="subcellular location">
    <subcellularLocation>
        <location evidence="1 9">Cytoplasm</location>
    </subcellularLocation>
</comment>
<evidence type="ECO:0000313" key="12">
    <source>
        <dbReference type="EMBL" id="RNI08260.1"/>
    </source>
</evidence>
<dbReference type="GO" id="GO:0002949">
    <property type="term" value="P:tRNA threonylcarbamoyladenosine modification"/>
    <property type="evidence" value="ECO:0007669"/>
    <property type="project" value="UniProtKB-UniRule"/>
</dbReference>
<keyword evidence="7 9" id="KW-0012">Acyltransferase</keyword>
<dbReference type="NCBIfam" id="NF007174">
    <property type="entry name" value="PRK09605.1"/>
    <property type="match status" value="1"/>
</dbReference>
<evidence type="ECO:0000256" key="4">
    <source>
        <dbReference type="ARBA" id="ARBA00022694"/>
    </source>
</evidence>
<dbReference type="InterPro" id="IPR000905">
    <property type="entry name" value="Gcp-like_dom"/>
</dbReference>
<dbReference type="RefSeq" id="WP_105460710.1">
    <property type="nucleotide sequence ID" value="NZ_PVBU01000006.1"/>
</dbReference>
<proteinExistence type="inferred from homology"/>